<evidence type="ECO:0000313" key="4">
    <source>
        <dbReference type="EnsemblMetazoa" id="XP_029344424.1"/>
    </source>
</evidence>
<name>A0A8R2NRY4_ACYPI</name>
<proteinExistence type="inferred from homology"/>
<evidence type="ECO:0000256" key="3">
    <source>
        <dbReference type="ARBA" id="ARBA00060902"/>
    </source>
</evidence>
<dbReference type="GO" id="GO:0007623">
    <property type="term" value="P:circadian rhythm"/>
    <property type="evidence" value="ECO:0007669"/>
    <property type="project" value="UniProtKB-ARBA"/>
</dbReference>
<keyword evidence="2" id="KW-0090">Biological rhythms</keyword>
<evidence type="ECO:0000313" key="5">
    <source>
        <dbReference type="Proteomes" id="UP000007819"/>
    </source>
</evidence>
<dbReference type="FunFam" id="3.15.10.30:FF:000001">
    <property type="entry name" value="Takeout-like protein 1"/>
    <property type="match status" value="1"/>
</dbReference>
<dbReference type="SMART" id="SM00700">
    <property type="entry name" value="JHBP"/>
    <property type="match status" value="1"/>
</dbReference>
<reference evidence="5" key="1">
    <citation type="submission" date="2010-06" db="EMBL/GenBank/DDBJ databases">
        <authorList>
            <person name="Jiang H."/>
            <person name="Abraham K."/>
            <person name="Ali S."/>
            <person name="Alsbrooks S.L."/>
            <person name="Anim B.N."/>
            <person name="Anosike U.S."/>
            <person name="Attaway T."/>
            <person name="Bandaranaike D.P."/>
            <person name="Battles P.K."/>
            <person name="Bell S.N."/>
            <person name="Bell A.V."/>
            <person name="Beltran B."/>
            <person name="Bickham C."/>
            <person name="Bustamante Y."/>
            <person name="Caleb T."/>
            <person name="Canada A."/>
            <person name="Cardenas V."/>
            <person name="Carter K."/>
            <person name="Chacko J."/>
            <person name="Chandrabose M.N."/>
            <person name="Chavez D."/>
            <person name="Chavez A."/>
            <person name="Chen L."/>
            <person name="Chu H.-S."/>
            <person name="Claassen K.J."/>
            <person name="Cockrell R."/>
            <person name="Collins M."/>
            <person name="Cooper J.A."/>
            <person name="Cree A."/>
            <person name="Curry S.M."/>
            <person name="Da Y."/>
            <person name="Dao M.D."/>
            <person name="Das B."/>
            <person name="Davila M.-L."/>
            <person name="Davy-Carroll L."/>
            <person name="Denson S."/>
            <person name="Dinh H."/>
            <person name="Ebong V.E."/>
            <person name="Edwards J.R."/>
            <person name="Egan A."/>
            <person name="El-Daye J."/>
            <person name="Escobedo L."/>
            <person name="Fernandez S."/>
            <person name="Fernando P.R."/>
            <person name="Flagg N."/>
            <person name="Forbes L.D."/>
            <person name="Fowler R.G."/>
            <person name="Fu Q."/>
            <person name="Gabisi R.A."/>
            <person name="Ganer J."/>
            <person name="Garbino Pronczuk A."/>
            <person name="Garcia R.M."/>
            <person name="Garner T."/>
            <person name="Garrett T.E."/>
            <person name="Gonzalez D.A."/>
            <person name="Hamid H."/>
            <person name="Hawkins E.S."/>
            <person name="Hirani K."/>
            <person name="Hogues M.E."/>
            <person name="Hollins B."/>
            <person name="Hsiao C.-H."/>
            <person name="Jabil R."/>
            <person name="James M.L."/>
            <person name="Jhangiani S.N."/>
            <person name="Johnson B."/>
            <person name="Johnson Q."/>
            <person name="Joshi V."/>
            <person name="Kalu J.B."/>
            <person name="Kam C."/>
            <person name="Kashfia A."/>
            <person name="Keebler J."/>
            <person name="Kisamo H."/>
            <person name="Kovar C.L."/>
            <person name="Lago L.A."/>
            <person name="Lai C.-Y."/>
            <person name="Laidlaw J."/>
            <person name="Lara F."/>
            <person name="Le T.-K."/>
            <person name="Lee S.L."/>
            <person name="Legall F.H."/>
            <person name="Lemon S.J."/>
            <person name="Lewis L.R."/>
            <person name="Li B."/>
            <person name="Liu Y."/>
            <person name="Liu Y.-S."/>
            <person name="Lopez J."/>
            <person name="Lozado R.J."/>
            <person name="Lu J."/>
            <person name="Madu R.C."/>
            <person name="Maheshwari M."/>
            <person name="Maheshwari R."/>
            <person name="Malloy K."/>
            <person name="Martinez E."/>
            <person name="Mathew T."/>
            <person name="Mercado I.C."/>
            <person name="Mercado C."/>
            <person name="Meyer B."/>
            <person name="Montgomery K."/>
            <person name="Morgan M.B."/>
            <person name="Munidasa M."/>
            <person name="Nazareth L.V."/>
            <person name="Nelson J."/>
            <person name="Ng B.M."/>
            <person name="Nguyen N.B."/>
            <person name="Nguyen P.Q."/>
            <person name="Nguyen T."/>
            <person name="Obregon M."/>
            <person name="Okwuonu G.O."/>
            <person name="Onwere C.G."/>
            <person name="Orozco G."/>
            <person name="Parra A."/>
            <person name="Patel S."/>
            <person name="Patil S."/>
            <person name="Perez A."/>
            <person name="Perez Y."/>
            <person name="Pham C."/>
            <person name="Primus E.L."/>
            <person name="Pu L.-L."/>
            <person name="Puazo M."/>
            <person name="Qin X."/>
            <person name="Quiroz J.B."/>
            <person name="Reese J."/>
            <person name="Richards S."/>
            <person name="Rives C.M."/>
            <person name="Robberts R."/>
            <person name="Ruiz S.J."/>
            <person name="Ruiz M.J."/>
            <person name="Santibanez J."/>
            <person name="Schneider B.W."/>
            <person name="Sisson I."/>
            <person name="Smith M."/>
            <person name="Sodergren E."/>
            <person name="Song X.-Z."/>
            <person name="Song B.B."/>
            <person name="Summersgill H."/>
            <person name="Thelus R."/>
            <person name="Thornton R.D."/>
            <person name="Trejos Z.Y."/>
            <person name="Usmani K."/>
            <person name="Vattathil S."/>
            <person name="Villasana D."/>
            <person name="Walker D.L."/>
            <person name="Wang S."/>
            <person name="Wang K."/>
            <person name="White C.S."/>
            <person name="Williams A.C."/>
            <person name="Williamson J."/>
            <person name="Wilson K."/>
            <person name="Woghiren I.O."/>
            <person name="Woodworth J.R."/>
            <person name="Worley K.C."/>
            <person name="Wright R.A."/>
            <person name="Wu W."/>
            <person name="Young L."/>
            <person name="Zhang L."/>
            <person name="Zhang J."/>
            <person name="Zhu Y."/>
            <person name="Muzny D.M."/>
            <person name="Weinstock G."/>
            <person name="Gibbs R.A."/>
        </authorList>
    </citation>
    <scope>NUCLEOTIDE SEQUENCE [LARGE SCALE GENOMIC DNA]</scope>
    <source>
        <strain evidence="5">LSR1</strain>
    </source>
</reference>
<protein>
    <submittedName>
        <fullName evidence="4">Uncharacterized protein</fullName>
    </submittedName>
</protein>
<dbReference type="OrthoDB" id="7419171at2759"/>
<dbReference type="AlphaFoldDB" id="A0A8R2NRY4"/>
<evidence type="ECO:0000256" key="1">
    <source>
        <dbReference type="ARBA" id="ARBA00022729"/>
    </source>
</evidence>
<dbReference type="Gene3D" id="3.15.10.30">
    <property type="entry name" value="Haemolymph juvenile hormone binding protein"/>
    <property type="match status" value="1"/>
</dbReference>
<organism evidence="4 5">
    <name type="scientific">Acyrthosiphon pisum</name>
    <name type="common">Pea aphid</name>
    <dbReference type="NCBI Taxonomy" id="7029"/>
    <lineage>
        <taxon>Eukaryota</taxon>
        <taxon>Metazoa</taxon>
        <taxon>Ecdysozoa</taxon>
        <taxon>Arthropoda</taxon>
        <taxon>Hexapoda</taxon>
        <taxon>Insecta</taxon>
        <taxon>Pterygota</taxon>
        <taxon>Neoptera</taxon>
        <taxon>Paraneoptera</taxon>
        <taxon>Hemiptera</taxon>
        <taxon>Sternorrhyncha</taxon>
        <taxon>Aphidomorpha</taxon>
        <taxon>Aphidoidea</taxon>
        <taxon>Aphididae</taxon>
        <taxon>Macrosiphini</taxon>
        <taxon>Acyrthosiphon</taxon>
    </lineage>
</organism>
<dbReference type="Proteomes" id="UP000007819">
    <property type="component" value="Chromosome A1"/>
</dbReference>
<dbReference type="Pfam" id="PF06585">
    <property type="entry name" value="JHBP"/>
    <property type="match status" value="1"/>
</dbReference>
<dbReference type="InterPro" id="IPR038606">
    <property type="entry name" value="To_sf"/>
</dbReference>
<evidence type="ECO:0000256" key="2">
    <source>
        <dbReference type="ARBA" id="ARBA00023108"/>
    </source>
</evidence>
<keyword evidence="1" id="KW-0732">Signal</keyword>
<dbReference type="InterPro" id="IPR010562">
    <property type="entry name" value="Haemolymph_juvenile_hormone-bd"/>
</dbReference>
<reference evidence="4" key="2">
    <citation type="submission" date="2022-06" db="UniProtKB">
        <authorList>
            <consortium name="EnsemblMetazoa"/>
        </authorList>
    </citation>
    <scope>IDENTIFICATION</scope>
</reference>
<sequence length="209" mass="23752">MNLLENIRPYISKGIPEMHILPLDPVLVPSVTLKQDSAGSVNFVALFTDLKGYGAKNFQMQTIKANFKNQSLEIDLNLPFFRIESRYEVNGKILILPIKGNGKFVGNVTNAEAKIKFDLIIVKKKNNKNFIEIKPKKITLELGAVKLHFSNLFNGNKQLGDQTNRFINDNWKDLMKEIRPLLEDTVVTIVMGILKPVFETFSMDDLFPV</sequence>
<dbReference type="EnsemblMetazoa" id="XM_029488564.1">
    <property type="protein sequence ID" value="XP_029344424.1"/>
    <property type="gene ID" value="LOC100167249"/>
</dbReference>
<keyword evidence="5" id="KW-1185">Reference proteome</keyword>
<dbReference type="PANTHER" id="PTHR11008">
    <property type="entry name" value="PROTEIN TAKEOUT-LIKE PROTEIN"/>
    <property type="match status" value="1"/>
</dbReference>
<dbReference type="GO" id="GO:0005615">
    <property type="term" value="C:extracellular space"/>
    <property type="evidence" value="ECO:0007669"/>
    <property type="project" value="TreeGrafter"/>
</dbReference>
<dbReference type="PANTHER" id="PTHR11008:SF41">
    <property type="entry name" value="RE70318P"/>
    <property type="match status" value="1"/>
</dbReference>
<accession>A0A8R2NRY4</accession>
<comment type="similarity">
    <text evidence="3">Belongs to the TO family.</text>
</comment>